<dbReference type="EMBL" id="JAPEUY010000001">
    <property type="protein sequence ID" value="KAJ4377761.1"/>
    <property type="molecule type" value="Genomic_DNA"/>
</dbReference>
<evidence type="ECO:0000313" key="1">
    <source>
        <dbReference type="EMBL" id="KAJ4377761.1"/>
    </source>
</evidence>
<proteinExistence type="predicted"/>
<accession>A0A9W8YHE3</accession>
<evidence type="ECO:0000313" key="2">
    <source>
        <dbReference type="Proteomes" id="UP001140560"/>
    </source>
</evidence>
<dbReference type="AlphaFoldDB" id="A0A9W8YHE3"/>
<name>A0A9W8YHE3_9PLEO</name>
<comment type="caution">
    <text evidence="1">The sequence shown here is derived from an EMBL/GenBank/DDBJ whole genome shotgun (WGS) entry which is preliminary data.</text>
</comment>
<keyword evidence="2" id="KW-1185">Reference proteome</keyword>
<reference evidence="1" key="1">
    <citation type="submission" date="2022-10" db="EMBL/GenBank/DDBJ databases">
        <title>Tapping the CABI collections for fungal endophytes: first genome assemblies for Collariella, Neodidymelliopsis, Ascochyta clinopodiicola, Didymella pomorum, Didymosphaeria variabile, Neocosmospora piperis and Neocucurbitaria cava.</title>
        <authorList>
            <person name="Hill R."/>
        </authorList>
    </citation>
    <scope>NUCLEOTIDE SEQUENCE</scope>
    <source>
        <strain evidence="1">IMI 356814</strain>
    </source>
</reference>
<gene>
    <name evidence="1" type="ORF">N0V83_000591</name>
</gene>
<organism evidence="1 2">
    <name type="scientific">Neocucurbitaria cava</name>
    <dbReference type="NCBI Taxonomy" id="798079"/>
    <lineage>
        <taxon>Eukaryota</taxon>
        <taxon>Fungi</taxon>
        <taxon>Dikarya</taxon>
        <taxon>Ascomycota</taxon>
        <taxon>Pezizomycotina</taxon>
        <taxon>Dothideomycetes</taxon>
        <taxon>Pleosporomycetidae</taxon>
        <taxon>Pleosporales</taxon>
        <taxon>Pleosporineae</taxon>
        <taxon>Cucurbitariaceae</taxon>
        <taxon>Neocucurbitaria</taxon>
    </lineage>
</organism>
<protein>
    <submittedName>
        <fullName evidence="1">Uncharacterized protein</fullName>
    </submittedName>
</protein>
<sequence length="312" mass="36866">MSSTGNFRPLQASEDHSVLTLYVQPLLCQSARLDKEIKDFEGRLGRLGHNQRHKLKCRIGQIRRQKDIIDEQLRKHFELYAKATCKSLCEKVWTCLPREIRDIIYDYVHAHDTIYVGPEYLRTSDEPCESDRGAHYWDPEYVGDAVKLEMVESWYRTTLFYFYDKANNTQVIDQFLVTDRWDLGLKPHEFICKVRIDLGPSDNKLHNTWHCCEVRGLADTITRPLKNLDRLPNHTHFVIRVHTYRGLEFGCLRDYELQRTVEVIVHDLKALRDSGHRLIVEWPEAHHVQFYFVNRDYEPPAWLTRLINAGNS</sequence>
<dbReference type="Proteomes" id="UP001140560">
    <property type="component" value="Unassembled WGS sequence"/>
</dbReference>
<dbReference type="OrthoDB" id="3787196at2759"/>